<evidence type="ECO:0000313" key="5">
    <source>
        <dbReference type="EMBL" id="KAF9820572.1"/>
    </source>
</evidence>
<dbReference type="AlphaFoldDB" id="A0A8H7P9X3"/>
<accession>A0A8H7P9X3</accession>
<comment type="caution">
    <text evidence="5">The sequence shown here is derived from an EMBL/GenBank/DDBJ whole genome shotgun (WGS) entry which is preliminary data.</text>
</comment>
<dbReference type="SUPFAM" id="SSF53474">
    <property type="entry name" value="alpha/beta-Hydrolases"/>
    <property type="match status" value="1"/>
</dbReference>
<reference evidence="5" key="2">
    <citation type="journal article" name="Front. Microbiol.">
        <title>Degradative Capacity of Two Strains of Rhodonia placenta: From Phenotype to Genotype.</title>
        <authorList>
            <person name="Kolle M."/>
            <person name="Horta M.A.C."/>
            <person name="Nowrousian M."/>
            <person name="Ohm R.A."/>
            <person name="Benz J.P."/>
            <person name="Pilgard A."/>
        </authorList>
    </citation>
    <scope>NUCLEOTIDE SEQUENCE</scope>
    <source>
        <strain evidence="5">FPRL280</strain>
    </source>
</reference>
<keyword evidence="3" id="KW-1133">Transmembrane helix</keyword>
<comment type="similarity">
    <text evidence="1">Belongs to the putative lipase ROG1 family.</text>
</comment>
<evidence type="ECO:0000313" key="6">
    <source>
        <dbReference type="Proteomes" id="UP000639403"/>
    </source>
</evidence>
<dbReference type="InterPro" id="IPR044294">
    <property type="entry name" value="Lipase-like"/>
</dbReference>
<keyword evidence="3" id="KW-0472">Membrane</keyword>
<feature type="domain" description="DUF676" evidence="4">
    <location>
        <begin position="3"/>
        <end position="211"/>
    </location>
</feature>
<evidence type="ECO:0000256" key="2">
    <source>
        <dbReference type="SAM" id="MobiDB-lite"/>
    </source>
</evidence>
<dbReference type="InterPro" id="IPR029058">
    <property type="entry name" value="AB_hydrolase_fold"/>
</dbReference>
<evidence type="ECO:0000259" key="4">
    <source>
        <dbReference type="Pfam" id="PF05057"/>
    </source>
</evidence>
<dbReference type="PANTHER" id="PTHR12482">
    <property type="entry name" value="LIPASE ROG1-RELATED-RELATED"/>
    <property type="match status" value="1"/>
</dbReference>
<gene>
    <name evidence="5" type="ORF">IEO21_01275</name>
</gene>
<name>A0A8H7P9X3_9APHY</name>
<proteinExistence type="inferred from homology"/>
<protein>
    <recommendedName>
        <fullName evidence="4">DUF676 domain-containing protein</fullName>
    </recommendedName>
</protein>
<dbReference type="EMBL" id="JADOXO010000009">
    <property type="protein sequence ID" value="KAF9820572.1"/>
    <property type="molecule type" value="Genomic_DNA"/>
</dbReference>
<dbReference type="Proteomes" id="UP000639403">
    <property type="component" value="Unassembled WGS sequence"/>
</dbReference>
<dbReference type="InterPro" id="IPR007751">
    <property type="entry name" value="DUF676_lipase-like"/>
</dbReference>
<reference evidence="5" key="1">
    <citation type="submission" date="2020-11" db="EMBL/GenBank/DDBJ databases">
        <authorList>
            <person name="Koelle M."/>
            <person name="Horta M.A.C."/>
            <person name="Nowrousian M."/>
            <person name="Ohm R.A."/>
            <person name="Benz P."/>
            <person name="Pilgard A."/>
        </authorList>
    </citation>
    <scope>NUCLEOTIDE SEQUENCE</scope>
    <source>
        <strain evidence="5">FPRL280</strain>
    </source>
</reference>
<dbReference type="PANTHER" id="PTHR12482:SF62">
    <property type="entry name" value="LIPASE ROG1-RELATED"/>
    <property type="match status" value="1"/>
</dbReference>
<keyword evidence="3" id="KW-0812">Transmembrane</keyword>
<dbReference type="Pfam" id="PF05057">
    <property type="entry name" value="DUF676"/>
    <property type="match status" value="1"/>
</dbReference>
<evidence type="ECO:0000256" key="3">
    <source>
        <dbReference type="SAM" id="Phobius"/>
    </source>
</evidence>
<feature type="transmembrane region" description="Helical" evidence="3">
    <location>
        <begin position="283"/>
        <end position="306"/>
    </location>
</feature>
<dbReference type="Gene3D" id="3.40.50.1820">
    <property type="entry name" value="alpha/beta hydrolase"/>
    <property type="match status" value="1"/>
</dbReference>
<organism evidence="5 6">
    <name type="scientific">Rhodonia placenta</name>
    <dbReference type="NCBI Taxonomy" id="104341"/>
    <lineage>
        <taxon>Eukaryota</taxon>
        <taxon>Fungi</taxon>
        <taxon>Dikarya</taxon>
        <taxon>Basidiomycota</taxon>
        <taxon>Agaricomycotina</taxon>
        <taxon>Agaricomycetes</taxon>
        <taxon>Polyporales</taxon>
        <taxon>Adustoporiaceae</taxon>
        <taxon>Rhodonia</taxon>
    </lineage>
</organism>
<sequence length="496" mass="55494">MASDNVHLLVLVHGMWGNPGHLKSLQRLMSEHHAQDDAPAGPAGEKLEILLAETNKDEHTYDGIDWGGERVAEEVLDAVKRFENEGKKVTRFSITGYSLGGLVSRYVVGILHQRKFFETVTPVNFNTFATPHIGLPRYRTFISSLTTYLGPKLLSRTGEQFYTVDKWSARGRPLIEVMADPDRVFYQALCLFEHLRIYANAINDITVPYPTAAIETEDPFFNRATNGIEIEYDEKYSPLIKAWRLPDSPPALPPAPRPLTWEWVKRYQIPLPPALQAKFPYNVLVYTFLPILFPILITLVISRLSFAALASRKRLRVLEKDQSSVDRLVHILGRLERGVEDAVADMIDAPGGTPLTGAPSTEMLTAGASPQIRLESLSPTPDLGSASSSPDLRSVNGRLGATTSRTSSHSSDTEAQEQELHAAEIAAAAEVAHFVLTDLQRRIVRTLNMLPRLQKERAYIEVRNAHGPIICRDMQRFASHKLGEGVIRHWVDHFIM</sequence>
<evidence type="ECO:0000256" key="1">
    <source>
        <dbReference type="ARBA" id="ARBA00007920"/>
    </source>
</evidence>
<feature type="region of interest" description="Disordered" evidence="2">
    <location>
        <begin position="375"/>
        <end position="417"/>
    </location>
</feature>